<comment type="subunit">
    <text evidence="11">Monomer.</text>
</comment>
<name>A0AAW8B4K3_9GAMM</name>
<evidence type="ECO:0000256" key="6">
    <source>
        <dbReference type="ARBA" id="ARBA00022741"/>
    </source>
</evidence>
<feature type="active site" description="Proton acceptor" evidence="11">
    <location>
        <position position="212"/>
    </location>
</feature>
<evidence type="ECO:0000256" key="5">
    <source>
        <dbReference type="ARBA" id="ARBA00022723"/>
    </source>
</evidence>
<evidence type="ECO:0000256" key="7">
    <source>
        <dbReference type="ARBA" id="ARBA00022777"/>
    </source>
</evidence>
<keyword evidence="8 11" id="KW-0067">ATP-binding</keyword>
<keyword evidence="14" id="KW-1185">Reference proteome</keyword>
<evidence type="ECO:0000256" key="1">
    <source>
        <dbReference type="ARBA" id="ARBA00022490"/>
    </source>
</evidence>
<dbReference type="EC" id="2.7.11.1" evidence="11"/>
<keyword evidence="7 11" id="KW-0418">Kinase</keyword>
<keyword evidence="9 11" id="KW-0460">Magnesium</keyword>
<evidence type="ECO:0000256" key="2">
    <source>
        <dbReference type="ARBA" id="ARBA00022527"/>
    </source>
</evidence>
<feature type="active site" evidence="11">
    <location>
        <position position="229"/>
    </location>
</feature>
<evidence type="ECO:0000313" key="14">
    <source>
        <dbReference type="Proteomes" id="UP001178354"/>
    </source>
</evidence>
<dbReference type="Gene3D" id="3.30.200.70">
    <property type="match status" value="1"/>
</dbReference>
<comment type="function">
    <text evidence="11">A protein kinase that phosphorylates Ser and Thr residues. Probably acts to suppress the effects of stress linked to accumulation of reactive oxygen species. Probably involved in the extracytoplasmic stress response.</text>
</comment>
<dbReference type="Gene3D" id="1.20.1270.170">
    <property type="match status" value="1"/>
</dbReference>
<keyword evidence="10 11" id="KW-0346">Stress response</keyword>
<dbReference type="HAMAP" id="MF_01497">
    <property type="entry name" value="SrkA_kinase"/>
    <property type="match status" value="1"/>
</dbReference>
<dbReference type="Pfam" id="PF01636">
    <property type="entry name" value="APH"/>
    <property type="match status" value="1"/>
</dbReference>
<evidence type="ECO:0000256" key="3">
    <source>
        <dbReference type="ARBA" id="ARBA00022553"/>
    </source>
</evidence>
<dbReference type="InterPro" id="IPR011009">
    <property type="entry name" value="Kinase-like_dom_sf"/>
</dbReference>
<feature type="domain" description="Aminoglycoside phosphotransferase" evidence="12">
    <location>
        <begin position="45"/>
        <end position="270"/>
    </location>
</feature>
<comment type="cofactor">
    <cofactor evidence="11">
        <name>Mg(2+)</name>
        <dbReference type="ChEBI" id="CHEBI:18420"/>
    </cofactor>
</comment>
<evidence type="ECO:0000256" key="10">
    <source>
        <dbReference type="ARBA" id="ARBA00023016"/>
    </source>
</evidence>
<evidence type="ECO:0000256" key="11">
    <source>
        <dbReference type="HAMAP-Rule" id="MF_01497"/>
    </source>
</evidence>
<keyword evidence="4 11" id="KW-0808">Transferase</keyword>
<accession>A0AAW8B4K3</accession>
<proteinExistence type="inferred from homology"/>
<evidence type="ECO:0000313" key="13">
    <source>
        <dbReference type="EMBL" id="MDP1520646.1"/>
    </source>
</evidence>
<evidence type="ECO:0000256" key="8">
    <source>
        <dbReference type="ARBA" id="ARBA00022840"/>
    </source>
</evidence>
<keyword evidence="2 11" id="KW-0723">Serine/threonine-protein kinase</keyword>
<comment type="subcellular location">
    <subcellularLocation>
        <location evidence="11">Cytoplasm</location>
    </subcellularLocation>
</comment>
<dbReference type="InterPro" id="IPR032882">
    <property type="entry name" value="SrkA/RdoA"/>
</dbReference>
<dbReference type="RefSeq" id="WP_305170216.1">
    <property type="nucleotide sequence ID" value="NZ_JAUUUU010000003.1"/>
</dbReference>
<dbReference type="GO" id="GO:0004674">
    <property type="term" value="F:protein serine/threonine kinase activity"/>
    <property type="evidence" value="ECO:0007669"/>
    <property type="project" value="UniProtKB-UniRule"/>
</dbReference>
<comment type="caution">
    <text evidence="13">The sequence shown here is derived from an EMBL/GenBank/DDBJ whole genome shotgun (WGS) entry which is preliminary data.</text>
</comment>
<dbReference type="NCBIfam" id="NF008738">
    <property type="entry name" value="PRK11768.1"/>
    <property type="match status" value="1"/>
</dbReference>
<dbReference type="InterPro" id="IPR002575">
    <property type="entry name" value="Aminoglycoside_PTrfase"/>
</dbReference>
<sequence>MNNDETDEQSVASAAQPFYQLGPDKVMDAVESLGYLCDGRQFPLNSYENRVYQVGIEDGVPLIAKFYRPGRWSDEQILEEHQFSFELQDQELPVVAPIRDAEGRSLFEYENFRFALFPRKGGQGPELDNLDNLHLLGKLLGRMHAVGAVKPFVHRPVLNSQTFGHDAVATVSEFIPAELKLSYDSLVRDLLQAVDEVIAAAGPVAHIRVHGDCHAGNILWRDDNAHFVDLDDARMAPAVQDIWMLLSGSRDRQLAQLSEVVDGYDQFFEFQPRELKLVEALRSLRIIHHAAWLASRWEDPAFPMGFPWFNTVRYWSEHILELREQFAELSEPPLQVM</sequence>
<feature type="binding site" evidence="11">
    <location>
        <position position="229"/>
    </location>
    <ligand>
        <name>Mg(2+)</name>
        <dbReference type="ChEBI" id="CHEBI:18420"/>
    </ligand>
</feature>
<dbReference type="PANTHER" id="PTHR39573">
    <property type="entry name" value="STRESS RESPONSE KINASE A"/>
    <property type="match status" value="1"/>
</dbReference>
<keyword evidence="5 11" id="KW-0479">Metal-binding</keyword>
<keyword evidence="6 11" id="KW-0547">Nucleotide-binding</keyword>
<dbReference type="PANTHER" id="PTHR39573:SF1">
    <property type="entry name" value="STRESS RESPONSE KINASE A"/>
    <property type="match status" value="1"/>
</dbReference>
<dbReference type="Gene3D" id="1.10.510.10">
    <property type="entry name" value="Transferase(Phosphotransferase) domain 1"/>
    <property type="match status" value="1"/>
</dbReference>
<dbReference type="GO" id="GO:0005737">
    <property type="term" value="C:cytoplasm"/>
    <property type="evidence" value="ECO:0007669"/>
    <property type="project" value="UniProtKB-SubCell"/>
</dbReference>
<evidence type="ECO:0000259" key="12">
    <source>
        <dbReference type="Pfam" id="PF01636"/>
    </source>
</evidence>
<evidence type="ECO:0000256" key="9">
    <source>
        <dbReference type="ARBA" id="ARBA00022842"/>
    </source>
</evidence>
<feature type="binding site" evidence="11">
    <location>
        <position position="217"/>
    </location>
    <ligand>
        <name>Mg(2+)</name>
        <dbReference type="ChEBI" id="CHEBI:18420"/>
    </ligand>
</feature>
<keyword evidence="3 11" id="KW-0597">Phosphoprotein</keyword>
<dbReference type="Proteomes" id="UP001178354">
    <property type="component" value="Unassembled WGS sequence"/>
</dbReference>
<comment type="similarity">
    <text evidence="11">Belongs to the SrkA/RdoA protein kinase family.</text>
</comment>
<comment type="catalytic activity">
    <reaction evidence="11">
        <text>L-threonyl-[protein] + ATP = O-phospho-L-threonyl-[protein] + ADP + H(+)</text>
        <dbReference type="Rhea" id="RHEA:46608"/>
        <dbReference type="Rhea" id="RHEA-COMP:11060"/>
        <dbReference type="Rhea" id="RHEA-COMP:11605"/>
        <dbReference type="ChEBI" id="CHEBI:15378"/>
        <dbReference type="ChEBI" id="CHEBI:30013"/>
        <dbReference type="ChEBI" id="CHEBI:30616"/>
        <dbReference type="ChEBI" id="CHEBI:61977"/>
        <dbReference type="ChEBI" id="CHEBI:456216"/>
        <dbReference type="EC" id="2.7.11.1"/>
    </reaction>
</comment>
<comment type="catalytic activity">
    <reaction evidence="11">
        <text>L-seryl-[protein] + ATP = O-phospho-L-seryl-[protein] + ADP + H(+)</text>
        <dbReference type="Rhea" id="RHEA:17989"/>
        <dbReference type="Rhea" id="RHEA-COMP:9863"/>
        <dbReference type="Rhea" id="RHEA-COMP:11604"/>
        <dbReference type="ChEBI" id="CHEBI:15378"/>
        <dbReference type="ChEBI" id="CHEBI:29999"/>
        <dbReference type="ChEBI" id="CHEBI:30616"/>
        <dbReference type="ChEBI" id="CHEBI:83421"/>
        <dbReference type="ChEBI" id="CHEBI:456216"/>
        <dbReference type="EC" id="2.7.11.1"/>
    </reaction>
</comment>
<protein>
    <recommendedName>
        <fullName evidence="11">Stress response kinase A</fullName>
        <ecNumber evidence="11">2.7.11.1</ecNumber>
    </recommendedName>
    <alternativeName>
        <fullName evidence="11">Serine/threonine-protein kinase SrkA</fullName>
    </alternativeName>
</protein>
<reference evidence="13" key="1">
    <citation type="journal article" date="2010" name="Int. J. Syst. Evol. Microbiol.">
        <title>Porticoccus litoralis gen. nov., sp. nov., a gammaproteobacterium isolated from the Yellow Sea.</title>
        <authorList>
            <person name="Oh H.M."/>
            <person name="Kim H."/>
            <person name="Kim K.M."/>
            <person name="Min G.S."/>
            <person name="Cho J.C."/>
        </authorList>
    </citation>
    <scope>NUCLEOTIDE SEQUENCE</scope>
    <source>
        <strain evidence="13">DSM 25064</strain>
    </source>
</reference>
<reference evidence="13" key="2">
    <citation type="submission" date="2023-08" db="EMBL/GenBank/DDBJ databases">
        <authorList>
            <person name="Luo J."/>
        </authorList>
    </citation>
    <scope>NUCLEOTIDE SEQUENCE</scope>
    <source>
        <strain evidence="13">DSM 25064</strain>
    </source>
</reference>
<dbReference type="SUPFAM" id="SSF56112">
    <property type="entry name" value="Protein kinase-like (PK-like)"/>
    <property type="match status" value="1"/>
</dbReference>
<evidence type="ECO:0000256" key="4">
    <source>
        <dbReference type="ARBA" id="ARBA00022679"/>
    </source>
</evidence>
<dbReference type="GO" id="GO:0000287">
    <property type="term" value="F:magnesium ion binding"/>
    <property type="evidence" value="ECO:0007669"/>
    <property type="project" value="UniProtKB-UniRule"/>
</dbReference>
<dbReference type="GO" id="GO:0005524">
    <property type="term" value="F:ATP binding"/>
    <property type="evidence" value="ECO:0007669"/>
    <property type="project" value="UniProtKB-UniRule"/>
</dbReference>
<keyword evidence="1 11" id="KW-0963">Cytoplasm</keyword>
<organism evidence="13 14">
    <name type="scientific">Porticoccus litoralis</name>
    <dbReference type="NCBI Taxonomy" id="434086"/>
    <lineage>
        <taxon>Bacteria</taxon>
        <taxon>Pseudomonadati</taxon>
        <taxon>Pseudomonadota</taxon>
        <taxon>Gammaproteobacteria</taxon>
        <taxon>Cellvibrionales</taxon>
        <taxon>Porticoccaceae</taxon>
        <taxon>Porticoccus</taxon>
    </lineage>
</organism>
<gene>
    <name evidence="11" type="primary">srkA</name>
    <name evidence="13" type="ORF">Q8A57_06695</name>
</gene>
<dbReference type="AlphaFoldDB" id="A0AAW8B4K3"/>
<feature type="site" description="ATP" evidence="11">
    <location>
        <position position="46"/>
    </location>
</feature>
<dbReference type="EMBL" id="JAUUUU010000003">
    <property type="protein sequence ID" value="MDP1520646.1"/>
    <property type="molecule type" value="Genomic_DNA"/>
</dbReference>